<feature type="non-terminal residue" evidence="1">
    <location>
        <position position="1"/>
    </location>
</feature>
<reference evidence="1 2" key="1">
    <citation type="submission" date="2019-03" db="EMBL/GenBank/DDBJ databases">
        <title>Genomic Encyclopedia of Type Strains, Phase IV (KMG-IV): sequencing the most valuable type-strain genomes for metagenomic binning, comparative biology and taxonomic classification.</title>
        <authorList>
            <person name="Goeker M."/>
        </authorList>
    </citation>
    <scope>NUCLEOTIDE SEQUENCE [LARGE SCALE GENOMIC DNA]</scope>
    <source>
        <strain evidence="1 2">DSM 25894</strain>
    </source>
</reference>
<evidence type="ECO:0000313" key="2">
    <source>
        <dbReference type="Proteomes" id="UP000294650"/>
    </source>
</evidence>
<comment type="caution">
    <text evidence="1">The sequence shown here is derived from an EMBL/GenBank/DDBJ whole genome shotgun (WGS) entry which is preliminary data.</text>
</comment>
<gene>
    <name evidence="1" type="ORF">EDD68_1151</name>
</gene>
<organism evidence="1 2">
    <name type="scientific">Melghiribacillus thermohalophilus</name>
    <dbReference type="NCBI Taxonomy" id="1324956"/>
    <lineage>
        <taxon>Bacteria</taxon>
        <taxon>Bacillati</taxon>
        <taxon>Bacillota</taxon>
        <taxon>Bacilli</taxon>
        <taxon>Bacillales</taxon>
        <taxon>Bacillaceae</taxon>
        <taxon>Melghiribacillus</taxon>
    </lineage>
</organism>
<dbReference type="Proteomes" id="UP000294650">
    <property type="component" value="Unassembled WGS sequence"/>
</dbReference>
<proteinExistence type="predicted"/>
<evidence type="ECO:0000313" key="1">
    <source>
        <dbReference type="EMBL" id="TCT19953.1"/>
    </source>
</evidence>
<accession>A0A4R3MYX4</accession>
<keyword evidence="2" id="KW-1185">Reference proteome</keyword>
<dbReference type="EMBL" id="SMAN01000015">
    <property type="protein sequence ID" value="TCT19953.1"/>
    <property type="molecule type" value="Genomic_DNA"/>
</dbReference>
<dbReference type="AlphaFoldDB" id="A0A4R3MYX4"/>
<sequence>ATILLEFITNINKPMQMKEKIYDKRLILFFILSPFKTFADNFTKNTKILKFIYTLLKIAGTPCSNHLTFKSTDMITRKPRQVNDSTRFYNV</sequence>
<name>A0A4R3MYX4_9BACI</name>
<dbReference type="RefSeq" id="WP_207902574.1">
    <property type="nucleotide sequence ID" value="NZ_SMAN01000015.1"/>
</dbReference>
<protein>
    <submittedName>
        <fullName evidence="1">Uncharacterized protein</fullName>
    </submittedName>
</protein>